<accession>A0A2K9AS03</accession>
<dbReference type="SMART" id="SM00465">
    <property type="entry name" value="GIYc"/>
    <property type="match status" value="1"/>
</dbReference>
<dbReference type="EMBL" id="CP025120">
    <property type="protein sequence ID" value="AUD79193.1"/>
    <property type="molecule type" value="Genomic_DNA"/>
</dbReference>
<dbReference type="InterPro" id="IPR050190">
    <property type="entry name" value="UPF0213_domain"/>
</dbReference>
<dbReference type="SUPFAM" id="SSF82771">
    <property type="entry name" value="GIY-YIG endonuclease"/>
    <property type="match status" value="1"/>
</dbReference>
<dbReference type="KEGG" id="kpd:CW740_08020"/>
<proteinExistence type="inferred from homology"/>
<dbReference type="Proteomes" id="UP000232693">
    <property type="component" value="Chromosome"/>
</dbReference>
<reference evidence="2 3" key="1">
    <citation type="submission" date="2017-12" db="EMBL/GenBank/DDBJ databases">
        <title>Kangiella profundi FT102 completed genome.</title>
        <authorList>
            <person name="Xu J."/>
            <person name="Wang J."/>
            <person name="Lu Y."/>
        </authorList>
    </citation>
    <scope>NUCLEOTIDE SEQUENCE [LARGE SCALE GENOMIC DNA]</scope>
    <source>
        <strain evidence="2 3">FT102</strain>
    </source>
</reference>
<comment type="similarity">
    <text evidence="1">Belongs to the UPF0213 family.</text>
</comment>
<gene>
    <name evidence="2" type="ORF">CW740_08020</name>
</gene>
<dbReference type="CDD" id="cd10448">
    <property type="entry name" value="GIY-YIG_unchar_3"/>
    <property type="match status" value="1"/>
</dbReference>
<evidence type="ECO:0000313" key="2">
    <source>
        <dbReference type="EMBL" id="AUD79193.1"/>
    </source>
</evidence>
<dbReference type="RefSeq" id="WP_106647019.1">
    <property type="nucleotide sequence ID" value="NZ_BMGO01000001.1"/>
</dbReference>
<dbReference type="AlphaFoldDB" id="A0A2K9AS03"/>
<dbReference type="PANTHER" id="PTHR34477">
    <property type="entry name" value="UPF0213 PROTEIN YHBQ"/>
    <property type="match status" value="1"/>
</dbReference>
<dbReference type="PROSITE" id="PS50164">
    <property type="entry name" value="GIY_YIG"/>
    <property type="match status" value="1"/>
</dbReference>
<name>A0A2K9AS03_9GAMM</name>
<dbReference type="OrthoDB" id="9807770at2"/>
<organism evidence="2 3">
    <name type="scientific">Kangiella profundi</name>
    <dbReference type="NCBI Taxonomy" id="1561924"/>
    <lineage>
        <taxon>Bacteria</taxon>
        <taxon>Pseudomonadati</taxon>
        <taxon>Pseudomonadota</taxon>
        <taxon>Gammaproteobacteria</taxon>
        <taxon>Kangiellales</taxon>
        <taxon>Kangiellaceae</taxon>
        <taxon>Kangiella</taxon>
    </lineage>
</organism>
<evidence type="ECO:0000313" key="3">
    <source>
        <dbReference type="Proteomes" id="UP000232693"/>
    </source>
</evidence>
<dbReference type="Pfam" id="PF01541">
    <property type="entry name" value="GIY-YIG"/>
    <property type="match status" value="1"/>
</dbReference>
<sequence>MKEYYVYIMASKRDGVLYVGVTGNLKQRVHQHREGLVEGFSKQYKTKRLVYFESSSDIKACIEREKQLKNWKRQWKKELIEKINPQWEDLWSSIAS</sequence>
<protein>
    <submittedName>
        <fullName evidence="2">Excinuclease ABC subunit C</fullName>
    </submittedName>
</protein>
<dbReference type="PANTHER" id="PTHR34477:SF5">
    <property type="entry name" value="BSL5627 PROTEIN"/>
    <property type="match status" value="1"/>
</dbReference>
<evidence type="ECO:0000256" key="1">
    <source>
        <dbReference type="ARBA" id="ARBA00007435"/>
    </source>
</evidence>
<dbReference type="InterPro" id="IPR035901">
    <property type="entry name" value="GIY-YIG_endonuc_sf"/>
</dbReference>
<dbReference type="Gene3D" id="3.40.1440.10">
    <property type="entry name" value="GIY-YIG endonuclease"/>
    <property type="match status" value="1"/>
</dbReference>
<keyword evidence="3" id="KW-1185">Reference proteome</keyword>
<dbReference type="InterPro" id="IPR000305">
    <property type="entry name" value="GIY-YIG_endonuc"/>
</dbReference>